<dbReference type="Pfam" id="PF02769">
    <property type="entry name" value="AIRS_C"/>
    <property type="match status" value="1"/>
</dbReference>
<dbReference type="InterPro" id="IPR010918">
    <property type="entry name" value="PurM-like_C_dom"/>
</dbReference>
<accession>A0A2S3U1I9</accession>
<dbReference type="PANTHER" id="PTHR43555">
    <property type="entry name" value="PHOSPHORIBOSYLFORMYLGLYCINAMIDINE SYNTHASE SUBUNIT PURL"/>
    <property type="match status" value="1"/>
</dbReference>
<dbReference type="InterPro" id="IPR010074">
    <property type="entry name" value="PRibForGlyAmidine_synth_PurL"/>
</dbReference>
<feature type="domain" description="PurM-like C-terminal" evidence="1">
    <location>
        <begin position="8"/>
        <end position="99"/>
    </location>
</feature>
<sequence>MTENRNQRLLLTAIQKGLVASAHDVSEGGLITTIAESCFPQNIGVELASDLPAANFFAETQSRFVISVTSAQQAAFESLMEPYVTYLGRTTATDRLHVQTADQAFDIKVSFAKQLWEGALPCLLK</sequence>
<dbReference type="Proteomes" id="UP000236990">
    <property type="component" value="Unassembled WGS sequence"/>
</dbReference>
<dbReference type="GO" id="GO:0004642">
    <property type="term" value="F:phosphoribosylformylglycinamidine synthase activity"/>
    <property type="evidence" value="ECO:0007669"/>
    <property type="project" value="UniProtKB-EC"/>
</dbReference>
<dbReference type="GO" id="GO:0006189">
    <property type="term" value="P:'de novo' IMP biosynthetic process"/>
    <property type="evidence" value="ECO:0007669"/>
    <property type="project" value="InterPro"/>
</dbReference>
<dbReference type="EC" id="6.3.5.3" evidence="2"/>
<name>A0A2S3U1I9_LACPN</name>
<proteinExistence type="predicted"/>
<comment type="caution">
    <text evidence="2">The sequence shown here is derived from an EMBL/GenBank/DDBJ whole genome shotgun (WGS) entry which is preliminary data.</text>
</comment>
<evidence type="ECO:0000313" key="2">
    <source>
        <dbReference type="EMBL" id="POD81906.1"/>
    </source>
</evidence>
<dbReference type="AlphaFoldDB" id="A0A2S3U1I9"/>
<dbReference type="Gene3D" id="3.90.650.10">
    <property type="entry name" value="PurM-like C-terminal domain"/>
    <property type="match status" value="1"/>
</dbReference>
<dbReference type="SUPFAM" id="SSF56042">
    <property type="entry name" value="PurM C-terminal domain-like"/>
    <property type="match status" value="1"/>
</dbReference>
<dbReference type="PANTHER" id="PTHR43555:SF1">
    <property type="entry name" value="PHOSPHORIBOSYLFORMYLGLYCINAMIDINE SYNTHASE SUBUNIT PURL"/>
    <property type="match status" value="1"/>
</dbReference>
<dbReference type="EMBL" id="NKCZ01000126">
    <property type="protein sequence ID" value="POD81906.1"/>
    <property type="molecule type" value="Genomic_DNA"/>
</dbReference>
<organism evidence="2 3">
    <name type="scientific">Lactiplantibacillus plantarum subsp. plantarum</name>
    <dbReference type="NCBI Taxonomy" id="337330"/>
    <lineage>
        <taxon>Bacteria</taxon>
        <taxon>Bacillati</taxon>
        <taxon>Bacillota</taxon>
        <taxon>Bacilli</taxon>
        <taxon>Lactobacillales</taxon>
        <taxon>Lactobacillaceae</taxon>
        <taxon>Lactiplantibacillus</taxon>
    </lineage>
</organism>
<dbReference type="InterPro" id="IPR036676">
    <property type="entry name" value="PurM-like_C_sf"/>
</dbReference>
<keyword evidence="2" id="KW-0436">Ligase</keyword>
<gene>
    <name evidence="2" type="primary">purL</name>
    <name evidence="2" type="ORF">S101258_03113</name>
</gene>
<evidence type="ECO:0000313" key="3">
    <source>
        <dbReference type="Proteomes" id="UP000236990"/>
    </source>
</evidence>
<reference evidence="2 3" key="1">
    <citation type="submission" date="2017-06" db="EMBL/GenBank/DDBJ databases">
        <title>Genome sequence of Lactobacillus plantarum subsp. plantarum strain SRCM101258.</title>
        <authorList>
            <person name="Cho S.H."/>
        </authorList>
    </citation>
    <scope>NUCLEOTIDE SEQUENCE [LARGE SCALE GENOMIC DNA]</scope>
    <source>
        <strain evidence="2 3">SRCM101258</strain>
    </source>
</reference>
<protein>
    <submittedName>
        <fullName evidence="2">Phosphoribosylformylglycinamidine synthase</fullName>
        <ecNumber evidence="2">6.3.5.3</ecNumber>
    </submittedName>
</protein>
<evidence type="ECO:0000259" key="1">
    <source>
        <dbReference type="Pfam" id="PF02769"/>
    </source>
</evidence>